<evidence type="ECO:0000259" key="5">
    <source>
        <dbReference type="Pfam" id="PF11935"/>
    </source>
</evidence>
<keyword evidence="2" id="KW-0507">mRNA processing</keyword>
<feature type="region of interest" description="Disordered" evidence="4">
    <location>
        <begin position="265"/>
        <end position="314"/>
    </location>
</feature>
<evidence type="ECO:0000256" key="1">
    <source>
        <dbReference type="ARBA" id="ARBA00004123"/>
    </source>
</evidence>
<dbReference type="Pfam" id="PF11935">
    <property type="entry name" value="SYMPK_PTA1_N"/>
    <property type="match status" value="1"/>
</dbReference>
<dbReference type="InterPro" id="IPR016024">
    <property type="entry name" value="ARM-type_fold"/>
</dbReference>
<comment type="subcellular location">
    <subcellularLocation>
        <location evidence="1">Nucleus</location>
    </subcellularLocation>
</comment>
<reference evidence="6" key="1">
    <citation type="submission" date="2020-11" db="EMBL/GenBank/DDBJ databases">
        <authorList>
            <person name="Whiteford S."/>
        </authorList>
    </citation>
    <scope>NUCLEOTIDE SEQUENCE</scope>
</reference>
<sequence length="314" mass="33238">MSNPSLSSSSIAAQNQLVTWLNEAGLAEGGRRAELLRKAAEVLLHQLPALLPAHLDLVLSHAADKHTDVKKVVIGFIEQISSVSPDLLPRCVALLGALAGGGGAAAVQKRAIQAASLVFRNALLWLPQAALDRPADAKLVWDELTKLKLVVLNLVDNDNEGIRTHSVKFLEEVVHLQTPADPGAAPAERPPPLPALPGLDRAALQQEAEHIFQLLVKFHSSAHISAVNLMACTAALCGLARARARHAPPAARALAALLQDLPPTLSQGIARPTRSPGYSPAHPAAERRASAATPPPPPPPPPDATWSRLQHHNM</sequence>
<evidence type="ECO:0000313" key="7">
    <source>
        <dbReference type="Proteomes" id="UP000653454"/>
    </source>
</evidence>
<evidence type="ECO:0000256" key="3">
    <source>
        <dbReference type="ARBA" id="ARBA00023242"/>
    </source>
</evidence>
<dbReference type="GO" id="GO:0006397">
    <property type="term" value="P:mRNA processing"/>
    <property type="evidence" value="ECO:0007669"/>
    <property type="project" value="UniProtKB-KW"/>
</dbReference>
<dbReference type="Proteomes" id="UP000653454">
    <property type="component" value="Unassembled WGS sequence"/>
</dbReference>
<accession>A0A8S4G329</accession>
<feature type="compositionally biased region" description="Pro residues" evidence="4">
    <location>
        <begin position="293"/>
        <end position="303"/>
    </location>
</feature>
<dbReference type="PANTHER" id="PTHR15245">
    <property type="entry name" value="SYMPLEKIN-RELATED"/>
    <property type="match status" value="1"/>
</dbReference>
<gene>
    <name evidence="6" type="ORF">PLXY2_LOCUS13733</name>
</gene>
<organism evidence="6 7">
    <name type="scientific">Plutella xylostella</name>
    <name type="common">Diamondback moth</name>
    <name type="synonym">Plutella maculipennis</name>
    <dbReference type="NCBI Taxonomy" id="51655"/>
    <lineage>
        <taxon>Eukaryota</taxon>
        <taxon>Metazoa</taxon>
        <taxon>Ecdysozoa</taxon>
        <taxon>Arthropoda</taxon>
        <taxon>Hexapoda</taxon>
        <taxon>Insecta</taxon>
        <taxon>Pterygota</taxon>
        <taxon>Neoptera</taxon>
        <taxon>Endopterygota</taxon>
        <taxon>Lepidoptera</taxon>
        <taxon>Glossata</taxon>
        <taxon>Ditrysia</taxon>
        <taxon>Yponomeutoidea</taxon>
        <taxon>Plutellidae</taxon>
        <taxon>Plutella</taxon>
    </lineage>
</organism>
<keyword evidence="3" id="KW-0539">Nucleus</keyword>
<dbReference type="InterPro" id="IPR011989">
    <property type="entry name" value="ARM-like"/>
</dbReference>
<dbReference type="GO" id="GO:0005847">
    <property type="term" value="C:mRNA cleavage and polyadenylation specificity factor complex"/>
    <property type="evidence" value="ECO:0007669"/>
    <property type="project" value="TreeGrafter"/>
</dbReference>
<evidence type="ECO:0000313" key="6">
    <source>
        <dbReference type="EMBL" id="CAG9135473.1"/>
    </source>
</evidence>
<dbReference type="InterPro" id="IPR021850">
    <property type="entry name" value="Symplekin/Pta1"/>
</dbReference>
<evidence type="ECO:0000256" key="4">
    <source>
        <dbReference type="SAM" id="MobiDB-lite"/>
    </source>
</evidence>
<protein>
    <submittedName>
        <fullName evidence="6">(diamondback moth) hypothetical protein</fullName>
    </submittedName>
</protein>
<keyword evidence="7" id="KW-1185">Reference proteome</keyword>
<dbReference type="PANTHER" id="PTHR15245:SF20">
    <property type="entry name" value="SYMPLEKIN"/>
    <property type="match status" value="1"/>
</dbReference>
<dbReference type="Gene3D" id="1.25.10.10">
    <property type="entry name" value="Leucine-rich Repeat Variant"/>
    <property type="match status" value="1"/>
</dbReference>
<evidence type="ECO:0000256" key="2">
    <source>
        <dbReference type="ARBA" id="ARBA00022664"/>
    </source>
</evidence>
<proteinExistence type="predicted"/>
<comment type="caution">
    <text evidence="6">The sequence shown here is derived from an EMBL/GenBank/DDBJ whole genome shotgun (WGS) entry which is preliminary data.</text>
</comment>
<name>A0A8S4G329_PLUXY</name>
<dbReference type="EMBL" id="CAJHNJ030000104">
    <property type="protein sequence ID" value="CAG9135473.1"/>
    <property type="molecule type" value="Genomic_DNA"/>
</dbReference>
<feature type="domain" description="Symplekin/Pta1 N-terminal" evidence="5">
    <location>
        <begin position="105"/>
        <end position="257"/>
    </location>
</feature>
<dbReference type="SUPFAM" id="SSF48371">
    <property type="entry name" value="ARM repeat"/>
    <property type="match status" value="1"/>
</dbReference>
<dbReference type="AlphaFoldDB" id="A0A8S4G329"/>
<dbReference type="InterPro" id="IPR032460">
    <property type="entry name" value="Symplekin/Pta1_N"/>
</dbReference>